<organism evidence="1 2">
    <name type="scientific">Xylanibacter brevis</name>
    <dbReference type="NCBI Taxonomy" id="83231"/>
    <lineage>
        <taxon>Bacteria</taxon>
        <taxon>Pseudomonadati</taxon>
        <taxon>Bacteroidota</taxon>
        <taxon>Bacteroidia</taxon>
        <taxon>Bacteroidales</taxon>
        <taxon>Prevotellaceae</taxon>
        <taxon>Xylanibacter</taxon>
    </lineage>
</organism>
<evidence type="ECO:0000313" key="2">
    <source>
        <dbReference type="Proteomes" id="UP001200470"/>
    </source>
</evidence>
<dbReference type="Gene3D" id="2.180.10.10">
    <property type="entry name" value="RHS repeat-associated core"/>
    <property type="match status" value="1"/>
</dbReference>
<sequence>MNYYPFGAQFCDGSAASGDMQPYKYNGKEFDKMHGLNTYDYGARQYNPITARWDRVDPLAEKYYGVSPYVYCTNNPVMLVDSDGLFPIGIVKIRHERTYMVTGTSITGTIMTTKAQTTYYNFTESAAHLLSLVSGISEKHIRKVRLEEFGGQLKNNCITLGSSPEKTRILVSPTYFDESNMSSEQYYDWWFREFSHEVGHIKQINRDQNSGQYILKTIYGYIKTMSHDEAPREKEAEQGSIAYRDFRNFVKNEFKTDLTTLFVDEKSEEKKIKQLDIWWNSYINQGR</sequence>
<proteinExistence type="predicted"/>
<dbReference type="NCBIfam" id="TIGR03696">
    <property type="entry name" value="Rhs_assc_core"/>
    <property type="match status" value="1"/>
</dbReference>
<name>A0ABS9CIG3_9BACT</name>
<dbReference type="InterPro" id="IPR050708">
    <property type="entry name" value="T6SS_VgrG/RHS"/>
</dbReference>
<comment type="caution">
    <text evidence="1">The sequence shown here is derived from an EMBL/GenBank/DDBJ whole genome shotgun (WGS) entry which is preliminary data.</text>
</comment>
<dbReference type="Proteomes" id="UP001200470">
    <property type="component" value="Unassembled WGS sequence"/>
</dbReference>
<dbReference type="PANTHER" id="PTHR32305">
    <property type="match status" value="1"/>
</dbReference>
<keyword evidence="2" id="KW-1185">Reference proteome</keyword>
<protein>
    <submittedName>
        <fullName evidence="1">RHS repeat-associated core domain-containing protein</fullName>
    </submittedName>
</protein>
<dbReference type="PANTHER" id="PTHR32305:SF15">
    <property type="entry name" value="PROTEIN RHSA-RELATED"/>
    <property type="match status" value="1"/>
</dbReference>
<evidence type="ECO:0000313" key="1">
    <source>
        <dbReference type="EMBL" id="MCF2564864.1"/>
    </source>
</evidence>
<dbReference type="EMBL" id="JADYTN010000050">
    <property type="protein sequence ID" value="MCF2564864.1"/>
    <property type="molecule type" value="Genomic_DNA"/>
</dbReference>
<accession>A0ABS9CIG3</accession>
<reference evidence="1 2" key="1">
    <citation type="submission" date="2020-12" db="EMBL/GenBank/DDBJ databases">
        <title>Whole genome sequences of gut porcine anaerobes.</title>
        <authorList>
            <person name="Kubasova T."/>
            <person name="Jahodarova E."/>
            <person name="Rychlik I."/>
        </authorList>
    </citation>
    <scope>NUCLEOTIDE SEQUENCE [LARGE SCALE GENOMIC DNA]</scope>
    <source>
        <strain evidence="1 2">An925</strain>
    </source>
</reference>
<dbReference type="InterPro" id="IPR022385">
    <property type="entry name" value="Rhs_assc_core"/>
</dbReference>
<gene>
    <name evidence="1" type="ORF">I6E12_12240</name>
</gene>